<dbReference type="GO" id="GO:0016757">
    <property type="term" value="F:glycosyltransferase activity"/>
    <property type="evidence" value="ECO:0007669"/>
    <property type="project" value="TreeGrafter"/>
</dbReference>
<dbReference type="NCBIfam" id="TIGR03087">
    <property type="entry name" value="stp1"/>
    <property type="match status" value="1"/>
</dbReference>
<dbReference type="STRING" id="1166340.SAMN05192583_0191"/>
<dbReference type="Pfam" id="PF13692">
    <property type="entry name" value="Glyco_trans_1_4"/>
    <property type="match status" value="1"/>
</dbReference>
<keyword evidence="2" id="KW-1185">Reference proteome</keyword>
<reference evidence="2" key="1">
    <citation type="submission" date="2016-10" db="EMBL/GenBank/DDBJ databases">
        <authorList>
            <person name="Varghese N."/>
            <person name="Submissions S."/>
        </authorList>
    </citation>
    <scope>NUCLEOTIDE SEQUENCE [LARGE SCALE GENOMIC DNA]</scope>
    <source>
        <strain evidence="2">S6-262</strain>
    </source>
</reference>
<organism evidence="1 2">
    <name type="scientific">Sphingomonas gellani</name>
    <dbReference type="NCBI Taxonomy" id="1166340"/>
    <lineage>
        <taxon>Bacteria</taxon>
        <taxon>Pseudomonadati</taxon>
        <taxon>Pseudomonadota</taxon>
        <taxon>Alphaproteobacteria</taxon>
        <taxon>Sphingomonadales</taxon>
        <taxon>Sphingomonadaceae</taxon>
        <taxon>Sphingomonas</taxon>
    </lineage>
</organism>
<protein>
    <submittedName>
        <fullName evidence="1">Sugar transferase, PEP-CTERM/EpsH1 system associated</fullName>
    </submittedName>
</protein>
<dbReference type="InterPro" id="IPR017521">
    <property type="entry name" value="Sugar_tfrase_PEP-CTERM_Stp1"/>
</dbReference>
<sequence>MDILFLAHRAPFPPDRGDRIRSYHVLRHLAARARVHLVAFVDEAQEANPAPELQALTASCTLVHRRKSRALALIEGLATGCAASVAAFADRQVAQAVRRVLAEHPIGAIYAFSGQMAQYLPPTGRRVMDFVDVDSAKFADLSGKASVPMSWLLAREARLLARFEREVAARVDASLFVSDAEAALFLSGGGDGRVDVVENGIDAVTFAPDVAPEPSGADIVFTGQMDYAPNVEAATWFATEVLPTVQRTHPQVRFAIVGRAPTAAVRDLARRPGVIVTGAVADTRPWLSAAKLAVAPLHLARGIQNKVLEAMAMALPVVATPTAAEGIDHRGTLRVADGPEPFAAAVTALLNDVDAADALGRAARAQVLARYDWNVRLQPLAGLLGFPEA</sequence>
<evidence type="ECO:0000313" key="1">
    <source>
        <dbReference type="EMBL" id="SEM43365.1"/>
    </source>
</evidence>
<keyword evidence="1" id="KW-0808">Transferase</keyword>
<dbReference type="SUPFAM" id="SSF53756">
    <property type="entry name" value="UDP-Glycosyltransferase/glycogen phosphorylase"/>
    <property type="match status" value="1"/>
</dbReference>
<dbReference type="EMBL" id="FOCF01000001">
    <property type="protein sequence ID" value="SEM43365.1"/>
    <property type="molecule type" value="Genomic_DNA"/>
</dbReference>
<dbReference type="OrthoDB" id="9807209at2"/>
<dbReference type="PANTHER" id="PTHR12526:SF600">
    <property type="entry name" value="GLYCOSYL TRANSFERASE GROUP 1"/>
    <property type="match status" value="1"/>
</dbReference>
<gene>
    <name evidence="1" type="ORF">SAMN05192583_0191</name>
</gene>
<dbReference type="Proteomes" id="UP000199206">
    <property type="component" value="Unassembled WGS sequence"/>
</dbReference>
<dbReference type="AlphaFoldDB" id="A0A1H7YBM4"/>
<name>A0A1H7YBM4_9SPHN</name>
<proteinExistence type="predicted"/>
<dbReference type="CDD" id="cd03801">
    <property type="entry name" value="GT4_PimA-like"/>
    <property type="match status" value="1"/>
</dbReference>
<dbReference type="Gene3D" id="3.40.50.2000">
    <property type="entry name" value="Glycogen Phosphorylase B"/>
    <property type="match status" value="2"/>
</dbReference>
<dbReference type="PANTHER" id="PTHR12526">
    <property type="entry name" value="GLYCOSYLTRANSFERASE"/>
    <property type="match status" value="1"/>
</dbReference>
<accession>A0A1H7YBM4</accession>
<evidence type="ECO:0000313" key="2">
    <source>
        <dbReference type="Proteomes" id="UP000199206"/>
    </source>
</evidence>